<name>A0ABQ5M816_9FIRM</name>
<evidence type="ECO:0000313" key="2">
    <source>
        <dbReference type="Proteomes" id="UP001419084"/>
    </source>
</evidence>
<dbReference type="Proteomes" id="UP001419084">
    <property type="component" value="Unassembled WGS sequence"/>
</dbReference>
<accession>A0ABQ5M816</accession>
<protein>
    <submittedName>
        <fullName evidence="1">Uncharacterized protein</fullName>
    </submittedName>
</protein>
<proteinExistence type="predicted"/>
<keyword evidence="2" id="KW-1185">Reference proteome</keyword>
<gene>
    <name evidence="1" type="ORF">LAD12857_26440</name>
</gene>
<dbReference type="EMBL" id="BRPJ01000042">
    <property type="protein sequence ID" value="GLB30721.1"/>
    <property type="molecule type" value="Genomic_DNA"/>
</dbReference>
<organism evidence="1 2">
    <name type="scientific">Lacrimispora amygdalina</name>
    <dbReference type="NCBI Taxonomy" id="253257"/>
    <lineage>
        <taxon>Bacteria</taxon>
        <taxon>Bacillati</taxon>
        <taxon>Bacillota</taxon>
        <taxon>Clostridia</taxon>
        <taxon>Lachnospirales</taxon>
        <taxon>Lachnospiraceae</taxon>
        <taxon>Lacrimispora</taxon>
    </lineage>
</organism>
<evidence type="ECO:0000313" key="1">
    <source>
        <dbReference type="EMBL" id="GLB30721.1"/>
    </source>
</evidence>
<sequence length="43" mass="4924">MFCAEFEMNYKVIGVIILKKCCVSAYAKYINLSSECGNIYTDF</sequence>
<comment type="caution">
    <text evidence="1">The sequence shown here is derived from an EMBL/GenBank/DDBJ whole genome shotgun (WGS) entry which is preliminary data.</text>
</comment>
<reference evidence="1 2" key="1">
    <citation type="journal article" date="2024" name="Int. J. Syst. Evol. Microbiol.">
        <title>Lacrimispora brassicae sp. nov. isolated from fermented cabbage, and proposal of Clostridium indicum Gundawar et al. 2019 and Clostridium methoxybenzovorans Mechichi et al. 1999 as heterotypic synonyms of Lacrimispora amygdalina (Parshina et al. 2003) Haas and Blanchard 2020 and Lacrimispora indolis (McClung and McCoy 1957) Haas and Blanchard 2020, respectively.</title>
        <authorList>
            <person name="Kobayashi H."/>
            <person name="Tanizawa Y."/>
            <person name="Sakamoto M."/>
            <person name="Ohkuma M."/>
            <person name="Tohno M."/>
        </authorList>
    </citation>
    <scope>NUCLEOTIDE SEQUENCE [LARGE SCALE GENOMIC DNA]</scope>
    <source>
        <strain evidence="1 2">DSM 12857</strain>
    </source>
</reference>